<dbReference type="RefSeq" id="WP_329074054.1">
    <property type="nucleotide sequence ID" value="NZ_CP109495.1"/>
</dbReference>
<dbReference type="Pfam" id="PF07730">
    <property type="entry name" value="HisKA_3"/>
    <property type="match status" value="1"/>
</dbReference>
<evidence type="ECO:0000256" key="2">
    <source>
        <dbReference type="ARBA" id="ARBA00012438"/>
    </source>
</evidence>
<accession>A0ABZ1ZW10</accession>
<keyword evidence="6 14" id="KW-0418">Kinase</keyword>
<dbReference type="PANTHER" id="PTHR24421">
    <property type="entry name" value="NITRATE/NITRITE SENSOR PROTEIN NARX-RELATED"/>
    <property type="match status" value="1"/>
</dbReference>
<comment type="catalytic activity">
    <reaction evidence="1">
        <text>ATP + protein L-histidine = ADP + protein N-phospho-L-histidine.</text>
        <dbReference type="EC" id="2.7.13.3"/>
    </reaction>
</comment>
<dbReference type="Gene3D" id="3.30.565.10">
    <property type="entry name" value="Histidine kinase-like ATPase, C-terminal domain"/>
    <property type="match status" value="1"/>
</dbReference>
<dbReference type="Gene3D" id="1.20.5.1930">
    <property type="match status" value="1"/>
</dbReference>
<protein>
    <recommendedName>
        <fullName evidence="2">histidine kinase</fullName>
        <ecNumber evidence="2">2.7.13.3</ecNumber>
    </recommendedName>
</protein>
<evidence type="ECO:0000313" key="14">
    <source>
        <dbReference type="EMBL" id="WUX50451.1"/>
    </source>
</evidence>
<dbReference type="InterPro" id="IPR003594">
    <property type="entry name" value="HATPase_dom"/>
</dbReference>
<keyword evidence="7" id="KW-0067">ATP-binding</keyword>
<evidence type="ECO:0000256" key="1">
    <source>
        <dbReference type="ARBA" id="ARBA00000085"/>
    </source>
</evidence>
<evidence type="ECO:0000256" key="11">
    <source>
        <dbReference type="SAM" id="Phobius"/>
    </source>
</evidence>
<evidence type="ECO:0000256" key="3">
    <source>
        <dbReference type="ARBA" id="ARBA00022553"/>
    </source>
</evidence>
<keyword evidence="4" id="KW-0808">Transferase</keyword>
<dbReference type="InterPro" id="IPR050482">
    <property type="entry name" value="Sensor_HK_TwoCompSys"/>
</dbReference>
<dbReference type="EC" id="2.7.13.3" evidence="2"/>
<proteinExistence type="predicted"/>
<keyword evidence="5" id="KW-0547">Nucleotide-binding</keyword>
<name>A0ABZ1ZW10_STRNV</name>
<feature type="coiled-coil region" evidence="9">
    <location>
        <begin position="182"/>
        <end position="216"/>
    </location>
</feature>
<dbReference type="InterPro" id="IPR011712">
    <property type="entry name" value="Sig_transdc_His_kin_sub3_dim/P"/>
</dbReference>
<keyword evidence="9" id="KW-0175">Coiled coil</keyword>
<feature type="domain" description="Histidine kinase/HSP90-like ATPase" evidence="12">
    <location>
        <begin position="337"/>
        <end position="428"/>
    </location>
</feature>
<dbReference type="Pfam" id="PF02518">
    <property type="entry name" value="HATPase_c"/>
    <property type="match status" value="1"/>
</dbReference>
<feature type="transmembrane region" description="Helical" evidence="11">
    <location>
        <begin position="99"/>
        <end position="116"/>
    </location>
</feature>
<dbReference type="InterPro" id="IPR036890">
    <property type="entry name" value="HATPase_C_sf"/>
</dbReference>
<feature type="transmembrane region" description="Helical" evidence="11">
    <location>
        <begin position="76"/>
        <end position="92"/>
    </location>
</feature>
<dbReference type="PANTHER" id="PTHR24421:SF10">
    <property type="entry name" value="NITRATE_NITRITE SENSOR PROTEIN NARQ"/>
    <property type="match status" value="1"/>
</dbReference>
<evidence type="ECO:0000256" key="4">
    <source>
        <dbReference type="ARBA" id="ARBA00022679"/>
    </source>
</evidence>
<evidence type="ECO:0000256" key="5">
    <source>
        <dbReference type="ARBA" id="ARBA00022741"/>
    </source>
</evidence>
<dbReference type="EMBL" id="CP109495">
    <property type="protein sequence ID" value="WUX50451.1"/>
    <property type="molecule type" value="Genomic_DNA"/>
</dbReference>
<reference evidence="14" key="1">
    <citation type="submission" date="2022-10" db="EMBL/GenBank/DDBJ databases">
        <title>The complete genomes of actinobacterial strains from the NBC collection.</title>
        <authorList>
            <person name="Joergensen T.S."/>
            <person name="Alvarez Arevalo M."/>
            <person name="Sterndorff E.B."/>
            <person name="Faurdal D."/>
            <person name="Vuksanovic O."/>
            <person name="Mourched A.-S."/>
            <person name="Charusanti P."/>
            <person name="Shaw S."/>
            <person name="Blin K."/>
            <person name="Weber T."/>
        </authorList>
    </citation>
    <scope>NUCLEOTIDE SEQUENCE</scope>
    <source>
        <strain evidence="14">NBC_01432</strain>
    </source>
</reference>
<evidence type="ECO:0000256" key="10">
    <source>
        <dbReference type="SAM" id="MobiDB-lite"/>
    </source>
</evidence>
<evidence type="ECO:0000256" key="6">
    <source>
        <dbReference type="ARBA" id="ARBA00022777"/>
    </source>
</evidence>
<evidence type="ECO:0000313" key="15">
    <source>
        <dbReference type="Proteomes" id="UP001432209"/>
    </source>
</evidence>
<dbReference type="GO" id="GO:0016301">
    <property type="term" value="F:kinase activity"/>
    <property type="evidence" value="ECO:0007669"/>
    <property type="project" value="UniProtKB-KW"/>
</dbReference>
<dbReference type="Proteomes" id="UP001432209">
    <property type="component" value="Chromosome"/>
</dbReference>
<dbReference type="SUPFAM" id="SSF55874">
    <property type="entry name" value="ATPase domain of HSP90 chaperone/DNA topoisomerase II/histidine kinase"/>
    <property type="match status" value="1"/>
</dbReference>
<feature type="domain" description="Signal transduction histidine kinase subgroup 3 dimerisation and phosphoacceptor" evidence="13">
    <location>
        <begin position="214"/>
        <end position="276"/>
    </location>
</feature>
<keyword evidence="8" id="KW-0902">Two-component regulatory system</keyword>
<evidence type="ECO:0000259" key="12">
    <source>
        <dbReference type="Pfam" id="PF02518"/>
    </source>
</evidence>
<evidence type="ECO:0000256" key="8">
    <source>
        <dbReference type="ARBA" id="ARBA00023012"/>
    </source>
</evidence>
<dbReference type="CDD" id="cd16917">
    <property type="entry name" value="HATPase_UhpB-NarQ-NarX-like"/>
    <property type="match status" value="1"/>
</dbReference>
<evidence type="ECO:0000256" key="7">
    <source>
        <dbReference type="ARBA" id="ARBA00022840"/>
    </source>
</evidence>
<sequence>MTNTPAVTQLQDAAGSLLRPTGPLPRPTWRNRLFDLGLAAVVGVTMTYYVLDNLWWEGNQFANTSPLGQPTGPGDWVLLLSLAVLASAPLVLRRIHPLTVLWIVMGAVALTPPYAARLTFYGCVIAAYSAAAYSRHRLPTLASLPLAVYLVSRVRDGVAPTVPDQYVPLLISAPIVVAAIGLHTWKHRADEGRSRLSRLEREQAEALRRAVEHERGRIARELHEVVTHNVSVMVIQAGAARKVMAADPDDAREALLAVEAGGRAAMSELRHVMGLLTMDADGADDTDGASDGAARPPDLSPLPGLDQLAALAARIRDTGVPVALTVTGQPRPLPAGVELTAYRVVQEALTNMVKHAVGASAAVTVRYDAGHLRVDVTNTGGTPGPAASTGNGHGLIGLRERLAVYGGTLRTGPRPLGGYRVQALIPVETP</sequence>
<organism evidence="14 15">
    <name type="scientific">Streptomyces niveus</name>
    <name type="common">Streptomyces spheroides</name>
    <dbReference type="NCBI Taxonomy" id="193462"/>
    <lineage>
        <taxon>Bacteria</taxon>
        <taxon>Bacillati</taxon>
        <taxon>Actinomycetota</taxon>
        <taxon>Actinomycetes</taxon>
        <taxon>Kitasatosporales</taxon>
        <taxon>Streptomycetaceae</taxon>
        <taxon>Streptomyces</taxon>
    </lineage>
</organism>
<evidence type="ECO:0000256" key="9">
    <source>
        <dbReference type="SAM" id="Coils"/>
    </source>
</evidence>
<keyword evidence="11" id="KW-1133">Transmembrane helix</keyword>
<gene>
    <name evidence="14" type="ORF">OG442_02165</name>
</gene>
<evidence type="ECO:0000259" key="13">
    <source>
        <dbReference type="Pfam" id="PF07730"/>
    </source>
</evidence>
<feature type="region of interest" description="Disordered" evidence="10">
    <location>
        <begin position="282"/>
        <end position="301"/>
    </location>
</feature>
<keyword evidence="11" id="KW-0472">Membrane</keyword>
<keyword evidence="15" id="KW-1185">Reference proteome</keyword>
<keyword evidence="11" id="KW-0812">Transmembrane</keyword>
<feature type="transmembrane region" description="Helical" evidence="11">
    <location>
        <begin position="33"/>
        <end position="51"/>
    </location>
</feature>
<keyword evidence="3" id="KW-0597">Phosphoprotein</keyword>